<sequence>MTIIRNRTCLFLNYLNKKRTCIIINNNYNNDGNLNLQKKFIRTSKLSLNVLKRIKSEKNINIKELNKYLRDDNKMNLDIFKKLIYKAKNKNEIEQETLENLLLILVLFNKYYPYFQDNFYSNLCLDINKNLLNSIKFKIHYLYTSKMLIHTMNILTNLNLVDNILLEGYMNKCFYFIKNDEYNLEDLIHYLSILNKISMIKKNMYCKRLQSFNWSLIKIICDKLTYNFDHLFMLSGKNNHTSFFIKKNINEQIKKLSNDINNKVNRKYHEINYNENKINEESNIIYDNNIYVNNLNTSIGNMQFYNIEQHTNKNNCNNNMCNYNHDNNSLYSNTLTIGEKKLFILETLLSISRSLKDLNYVHLKLTNEIVNKVKNEFLNISDGDITPYIDNNSVNKIFYIMQCLLYLKLDYHMFYKSVLNIYMNYLPFSNNLIILFFLLGKNKLFPTKTIHIFDSVFSKNIKQKLYDTNSLIILLESYSIHKYRQNDLIGDILSYFVYLNIEHNMCDKKMDSQPHNISCNNANIVLNKKNIIYQNLEMDLYPQDDNIAIKKKSNSYDDKVNKVANKYDSSSFILPSSNDIIKNNEMDNFTINEDNKNIKLTNNDTTNTLHNNLYNNLLLQENLKNIDMKNNNYFSCINISDKVKIFYSLFKLDIYEEGIIYHINNILNNERIHEINFKLLIKLLLGLCYFSFENVDIYNLIITNLIKYDIILDNIYLTQLKICELAIRTQHVPNVYNHLNKECMEYLNCIKNKEKTIEYHVKSDLQKNVKNILLTFNITTLEEVTIGPYNVDFLEEDETFFKIPKNYILHQNKHQIKDKHYTNDKNNQNSINFQKCVKENDVNNVTNTFQNKNKKLIIEVNGEHHFYKNTKSYISLSKFKHKLLSDLGYVVINIPYFDWAILNTDFDKKAYVKKLISDHSDIQIRNIITINQKNEHINKNEMDKISKTIQHSKEKTDLLTNIQNLRKKNKIKFLKKKIKHI</sequence>
<reference evidence="3" key="1">
    <citation type="submission" date="2016-09" db="EMBL/GenBank/DDBJ databases">
        <authorList>
            <consortium name="Pathogen Informatics"/>
            <person name="Sun Q."/>
            <person name="Inoue M."/>
        </authorList>
    </citation>
    <scope>NUCLEOTIDE SEQUENCE</scope>
</reference>
<feature type="domain" description="RAP" evidence="2">
    <location>
        <begin position="856"/>
        <end position="914"/>
    </location>
</feature>
<dbReference type="PROSITE" id="PS51286">
    <property type="entry name" value="RAP"/>
    <property type="match status" value="1"/>
</dbReference>
<accession>A0ABY1UTJ1</accession>
<keyword evidence="1" id="KW-1133">Transmembrane helix</keyword>
<dbReference type="EMBL" id="LT969436">
    <property type="protein sequence ID" value="SOV18083.1"/>
    <property type="molecule type" value="Genomic_DNA"/>
</dbReference>
<feature type="transmembrane region" description="Helical" evidence="1">
    <location>
        <begin position="422"/>
        <end position="440"/>
    </location>
</feature>
<dbReference type="InterPro" id="IPR013584">
    <property type="entry name" value="RAP"/>
</dbReference>
<proteinExistence type="predicted"/>
<gene>
    <name evidence="3" type="ORF">PGABG01_1353100</name>
</gene>
<dbReference type="Proteomes" id="UP000831156">
    <property type="component" value="Chromosome 13"/>
</dbReference>
<evidence type="ECO:0000256" key="1">
    <source>
        <dbReference type="SAM" id="Phobius"/>
    </source>
</evidence>
<organism evidence="3 4">
    <name type="scientific">Plasmodium gaboni</name>
    <dbReference type="NCBI Taxonomy" id="647221"/>
    <lineage>
        <taxon>Eukaryota</taxon>
        <taxon>Sar</taxon>
        <taxon>Alveolata</taxon>
        <taxon>Apicomplexa</taxon>
        <taxon>Aconoidasida</taxon>
        <taxon>Haemosporida</taxon>
        <taxon>Plasmodiidae</taxon>
        <taxon>Plasmodium</taxon>
        <taxon>Plasmodium (Laverania)</taxon>
    </lineage>
</organism>
<keyword evidence="1" id="KW-0472">Membrane</keyword>
<protein>
    <submittedName>
        <fullName evidence="3">RAP protein, putative</fullName>
    </submittedName>
</protein>
<evidence type="ECO:0000313" key="4">
    <source>
        <dbReference type="Proteomes" id="UP000831156"/>
    </source>
</evidence>
<keyword evidence="1" id="KW-0812">Transmembrane</keyword>
<evidence type="ECO:0000259" key="2">
    <source>
        <dbReference type="PROSITE" id="PS51286"/>
    </source>
</evidence>
<dbReference type="Pfam" id="PF08373">
    <property type="entry name" value="RAP"/>
    <property type="match status" value="1"/>
</dbReference>
<dbReference type="SMART" id="SM00952">
    <property type="entry name" value="RAP"/>
    <property type="match status" value="1"/>
</dbReference>
<name>A0ABY1UTJ1_9APIC</name>
<keyword evidence="4" id="KW-1185">Reference proteome</keyword>
<evidence type="ECO:0000313" key="3">
    <source>
        <dbReference type="EMBL" id="SOV18083.1"/>
    </source>
</evidence>